<dbReference type="RefSeq" id="WP_088520375.1">
    <property type="nucleotide sequence ID" value="NZ_FYDG01000003.1"/>
</dbReference>
<keyword evidence="2" id="KW-1185">Reference proteome</keyword>
<accession>A0A212RC53</accession>
<evidence type="ECO:0000313" key="1">
    <source>
        <dbReference type="EMBL" id="SNB69635.1"/>
    </source>
</evidence>
<reference evidence="2" key="1">
    <citation type="submission" date="2017-06" db="EMBL/GenBank/DDBJ databases">
        <authorList>
            <person name="Varghese N."/>
            <person name="Submissions S."/>
        </authorList>
    </citation>
    <scope>NUCLEOTIDE SEQUENCE [LARGE SCALE GENOMIC DNA]</scope>
    <source>
        <strain evidence="2">DSM 137</strain>
    </source>
</reference>
<dbReference type="Proteomes" id="UP000198418">
    <property type="component" value="Unassembled WGS sequence"/>
</dbReference>
<organism evidence="1 2">
    <name type="scientific">Rhodoblastus acidophilus</name>
    <name type="common">Rhodopseudomonas acidophila</name>
    <dbReference type="NCBI Taxonomy" id="1074"/>
    <lineage>
        <taxon>Bacteria</taxon>
        <taxon>Pseudomonadati</taxon>
        <taxon>Pseudomonadota</taxon>
        <taxon>Alphaproteobacteria</taxon>
        <taxon>Hyphomicrobiales</taxon>
        <taxon>Rhodoblastaceae</taxon>
        <taxon>Rhodoblastus</taxon>
    </lineage>
</organism>
<gene>
    <name evidence="1" type="ORF">SAMN06265338_103261</name>
</gene>
<protein>
    <submittedName>
        <fullName evidence="1">Uncharacterized protein</fullName>
    </submittedName>
</protein>
<evidence type="ECO:0000313" key="2">
    <source>
        <dbReference type="Proteomes" id="UP000198418"/>
    </source>
</evidence>
<proteinExistence type="predicted"/>
<dbReference type="EMBL" id="FYDG01000003">
    <property type="protein sequence ID" value="SNB69635.1"/>
    <property type="molecule type" value="Genomic_DNA"/>
</dbReference>
<name>A0A212RC53_RHOAC</name>
<dbReference type="AlphaFoldDB" id="A0A212RC53"/>
<sequence length="86" mass="9250">MTAVFDPEQNKTFAAELSLSEAVANPDVDSLAGHLFRAEIELNFALLEAQTTGDLSKISLVEFALAAVQCCRESDSRPNGARARPI</sequence>